<dbReference type="SUPFAM" id="SSF56219">
    <property type="entry name" value="DNase I-like"/>
    <property type="match status" value="1"/>
</dbReference>
<gene>
    <name evidence="5" type="ORF">EVAR_67880_1</name>
</gene>
<feature type="domain" description="CCHC-type" evidence="4">
    <location>
        <begin position="408"/>
        <end position="422"/>
    </location>
</feature>
<protein>
    <submittedName>
        <fullName evidence="5">Retrovirus-related Pol polyprotein from type-1 retrotransposable element R1</fullName>
    </submittedName>
</protein>
<evidence type="ECO:0000256" key="3">
    <source>
        <dbReference type="SAM" id="MobiDB-lite"/>
    </source>
</evidence>
<dbReference type="Pfam" id="PF14529">
    <property type="entry name" value="Exo_endo_phos_2"/>
    <property type="match status" value="1"/>
</dbReference>
<keyword evidence="1" id="KW-0479">Metal-binding</keyword>
<keyword evidence="1" id="KW-0863">Zinc-finger</keyword>
<keyword evidence="2" id="KW-0175">Coiled coil</keyword>
<dbReference type="AlphaFoldDB" id="A0A4C2A8Z5"/>
<dbReference type="Proteomes" id="UP000299102">
    <property type="component" value="Unassembled WGS sequence"/>
</dbReference>
<feature type="compositionally biased region" description="Basic and acidic residues" evidence="3">
    <location>
        <begin position="16"/>
        <end position="25"/>
    </location>
</feature>
<dbReference type="SUPFAM" id="SSF57756">
    <property type="entry name" value="Retrovirus zinc finger-like domains"/>
    <property type="match status" value="1"/>
</dbReference>
<dbReference type="OrthoDB" id="7491480at2759"/>
<evidence type="ECO:0000256" key="2">
    <source>
        <dbReference type="SAM" id="Coils"/>
    </source>
</evidence>
<proteinExistence type="predicted"/>
<dbReference type="GO" id="GO:0003676">
    <property type="term" value="F:nucleic acid binding"/>
    <property type="evidence" value="ECO:0007669"/>
    <property type="project" value="InterPro"/>
</dbReference>
<keyword evidence="1" id="KW-0862">Zinc</keyword>
<dbReference type="GO" id="GO:0008270">
    <property type="term" value="F:zinc ion binding"/>
    <property type="evidence" value="ECO:0007669"/>
    <property type="project" value="UniProtKB-KW"/>
</dbReference>
<organism evidence="5 6">
    <name type="scientific">Eumeta variegata</name>
    <name type="common">Bagworm moth</name>
    <name type="synonym">Eumeta japonica</name>
    <dbReference type="NCBI Taxonomy" id="151549"/>
    <lineage>
        <taxon>Eukaryota</taxon>
        <taxon>Metazoa</taxon>
        <taxon>Ecdysozoa</taxon>
        <taxon>Arthropoda</taxon>
        <taxon>Hexapoda</taxon>
        <taxon>Insecta</taxon>
        <taxon>Pterygota</taxon>
        <taxon>Neoptera</taxon>
        <taxon>Endopterygota</taxon>
        <taxon>Lepidoptera</taxon>
        <taxon>Glossata</taxon>
        <taxon>Ditrysia</taxon>
        <taxon>Tineoidea</taxon>
        <taxon>Psychidae</taxon>
        <taxon>Oiketicinae</taxon>
        <taxon>Eumeta</taxon>
    </lineage>
</organism>
<keyword evidence="6" id="KW-1185">Reference proteome</keyword>
<dbReference type="GO" id="GO:0003824">
    <property type="term" value="F:catalytic activity"/>
    <property type="evidence" value="ECO:0007669"/>
    <property type="project" value="InterPro"/>
</dbReference>
<evidence type="ECO:0000256" key="1">
    <source>
        <dbReference type="PROSITE-ProRule" id="PRU00047"/>
    </source>
</evidence>
<evidence type="ECO:0000313" key="5">
    <source>
        <dbReference type="EMBL" id="GBP95674.1"/>
    </source>
</evidence>
<dbReference type="InterPro" id="IPR005135">
    <property type="entry name" value="Endo/exonuclease/phosphatase"/>
</dbReference>
<dbReference type="InterPro" id="IPR036875">
    <property type="entry name" value="Znf_CCHC_sf"/>
</dbReference>
<reference evidence="5 6" key="1">
    <citation type="journal article" date="2019" name="Commun. Biol.">
        <title>The bagworm genome reveals a unique fibroin gene that provides high tensile strength.</title>
        <authorList>
            <person name="Kono N."/>
            <person name="Nakamura H."/>
            <person name="Ohtoshi R."/>
            <person name="Tomita M."/>
            <person name="Numata K."/>
            <person name="Arakawa K."/>
        </authorList>
    </citation>
    <scope>NUCLEOTIDE SEQUENCE [LARGE SCALE GENOMIC DNA]</scope>
</reference>
<dbReference type="EMBL" id="BGZK01002665">
    <property type="protein sequence ID" value="GBP95674.1"/>
    <property type="molecule type" value="Genomic_DNA"/>
</dbReference>
<name>A0A4C2A8Z5_EUMVA</name>
<dbReference type="InterPro" id="IPR036691">
    <property type="entry name" value="Endo/exonu/phosph_ase_sf"/>
</dbReference>
<dbReference type="Gene3D" id="3.60.10.10">
    <property type="entry name" value="Endonuclease/exonuclease/phosphatase"/>
    <property type="match status" value="1"/>
</dbReference>
<feature type="coiled-coil region" evidence="2">
    <location>
        <begin position="146"/>
        <end position="173"/>
    </location>
</feature>
<evidence type="ECO:0000313" key="6">
    <source>
        <dbReference type="Proteomes" id="UP000299102"/>
    </source>
</evidence>
<sequence length="761" mass="85297">MILRIEALVRRCYPAGKRDSAERRARGAVRRSSRSQTGNLEESPGEAGAPKKKTTKAKGATKIIQIRTLRETVESTPYGSAVSTESEDDAITEKTLGAAATKAQLMDRAHKAVTAITQIATSNTAKLNKNDIRDISMWGQEVLAVVAHLDIRLAEAELEIAKYKLEAARLKTKAVNETVAMGGCTVTGRSGAVSYAGALKMGRGIPPKPLPDSRLQTVLAIYPENTDKTKTAEDTKKMFKASVDPTTMNLQVVKMRKIGNAGVIVQTSSLDSANKIRDCTEIKKAGLKISDPRQRKPLVKFSDLDDDIGMDKFLECLSMQNSLKEEWTLDALKESAKLAFKKQKRGAQGVSNIVECSPGLRTTLIEQGHVYIGWNRLEINDFIDVTCCNKCHIFGHPERFCREKEPTCNMCGEVGHRGTDCKAEFTRCATCHKFNKNGANDHRTNSKMVGQLNLQGARAASLELREIARTTRLDIIAVQEQYQTKEIHYIQKSPTPEAAVVCFNDSIACAFISDLSNEYCSCVHVQAGSVETYLVSAYFKYNQAIDHHLQHMHQIMLRLKGKKIIICADSNTHSPLWHSEPRHYTGRGSDAEQRRRQMECFIAEHHLHIWNEKHQPSTFSGPAGQSNIDVTLTTRNARIKDWKVMEGASSSDHQLLVFEFGGSREIGAFVDIVNRVRYRDRGVNWDRFCAHIERDADNLDGRMNANMYASRMCHVIETAALDCLGMYKSDKIRKYEWWNDRLDSLRKRSIKVGEIGRSKER</sequence>
<accession>A0A4C2A8Z5</accession>
<comment type="caution">
    <text evidence="5">The sequence shown here is derived from an EMBL/GenBank/DDBJ whole genome shotgun (WGS) entry which is preliminary data.</text>
</comment>
<feature type="region of interest" description="Disordered" evidence="3">
    <location>
        <begin position="15"/>
        <end position="58"/>
    </location>
</feature>
<evidence type="ECO:0000259" key="4">
    <source>
        <dbReference type="PROSITE" id="PS50158"/>
    </source>
</evidence>
<dbReference type="PANTHER" id="PTHR33273:SF4">
    <property type="entry name" value="ENDONUCLEASE_EXONUCLEASE_PHOSPHATASE DOMAIN-CONTAINING PROTEIN"/>
    <property type="match status" value="1"/>
</dbReference>
<dbReference type="PROSITE" id="PS50158">
    <property type="entry name" value="ZF_CCHC"/>
    <property type="match status" value="1"/>
</dbReference>
<dbReference type="InterPro" id="IPR001878">
    <property type="entry name" value="Znf_CCHC"/>
</dbReference>
<dbReference type="PANTHER" id="PTHR33273">
    <property type="entry name" value="DOMAIN-CONTAINING PROTEIN, PUTATIVE-RELATED"/>
    <property type="match status" value="1"/>
</dbReference>